<dbReference type="PANTHER" id="PTHR36925">
    <property type="entry name" value="COBALT-PRECORRIN-6A REDUCTASE"/>
    <property type="match status" value="1"/>
</dbReference>
<dbReference type="PANTHER" id="PTHR36925:SF1">
    <property type="entry name" value="COBALT-PRECORRIN-6A REDUCTASE"/>
    <property type="match status" value="1"/>
</dbReference>
<evidence type="ECO:0000313" key="5">
    <source>
        <dbReference type="EMBL" id="KRU12636.1"/>
    </source>
</evidence>
<dbReference type="NCBIfam" id="NF005970">
    <property type="entry name" value="PRK08057.1-4"/>
    <property type="match status" value="1"/>
</dbReference>
<dbReference type="Proteomes" id="UP000030905">
    <property type="component" value="Chromosome"/>
</dbReference>
<organism evidence="4 7">
    <name type="scientific">Clostridium pasteurianum DSM 525 = ATCC 6013</name>
    <dbReference type="NCBI Taxonomy" id="1262449"/>
    <lineage>
        <taxon>Bacteria</taxon>
        <taxon>Bacillati</taxon>
        <taxon>Bacillota</taxon>
        <taxon>Clostridia</taxon>
        <taxon>Eubacteriales</taxon>
        <taxon>Clostridiaceae</taxon>
        <taxon>Clostridium</taxon>
    </lineage>
</organism>
<dbReference type="GO" id="GO:0009236">
    <property type="term" value="P:cobalamin biosynthetic process"/>
    <property type="evidence" value="ECO:0007669"/>
    <property type="project" value="UniProtKB-UniPathway"/>
</dbReference>
<reference evidence="5" key="2">
    <citation type="submission" date="2015-10" db="EMBL/GenBank/DDBJ databases">
        <title>Improved Draft Genome Sequence of Clostridium pasteurianum Strain ATCC 6013 (DSM 525) Using a Hybrid Next-Generation Sequencing Approach.</title>
        <authorList>
            <person name="Pyne M.E."/>
            <person name="Utturkar S.M."/>
            <person name="Brown S.D."/>
            <person name="Moo-Young M."/>
            <person name="Chung D.A."/>
            <person name="Chou P.C."/>
        </authorList>
    </citation>
    <scope>NUCLEOTIDE SEQUENCE</scope>
    <source>
        <strain evidence="5">ATCC 6013</strain>
    </source>
</reference>
<dbReference type="GeneID" id="93073451"/>
<reference evidence="5 6" key="3">
    <citation type="journal article" name="Genome Announc.">
        <title>Improved Draft Genome Sequence of Clostridium pasteurianum Strain ATCC 6013 (DSM 525) Using a Hybrid Next-Generation Sequencing Approach.</title>
        <authorList>
            <person name="Pyne M.E."/>
            <person name="Utturkar S."/>
            <person name="Brown S.D."/>
            <person name="Moo-Young M."/>
            <person name="Chung D.A."/>
            <person name="Chou C.P."/>
        </authorList>
    </citation>
    <scope>NUCLEOTIDE SEQUENCE [LARGE SCALE GENOMIC DNA]</scope>
    <source>
        <strain evidence="5 6">ATCC 6013</strain>
    </source>
</reference>
<protein>
    <submittedName>
        <fullName evidence="4">Cobalt-precorrin-6A reductase</fullName>
        <ecNumber evidence="4">1.3.1.106</ecNumber>
    </submittedName>
    <submittedName>
        <fullName evidence="5">Precorrin-6x reductase</fullName>
    </submittedName>
</protein>
<dbReference type="AlphaFoldDB" id="A0A0H3J1T0"/>
<keyword evidence="2" id="KW-0169">Cobalamin biosynthesis</keyword>
<dbReference type="EMBL" id="CP009268">
    <property type="protein sequence ID" value="AJA51357.1"/>
    <property type="molecule type" value="Genomic_DNA"/>
</dbReference>
<keyword evidence="7" id="KW-1185">Reference proteome</keyword>
<dbReference type="EMBL" id="JPGY02000001">
    <property type="protein sequence ID" value="KRU12636.1"/>
    <property type="molecule type" value="Genomic_DNA"/>
</dbReference>
<accession>A0A0H3J1T0</accession>
<dbReference type="PROSITE" id="PS51014">
    <property type="entry name" value="COBK_CBIJ"/>
    <property type="match status" value="1"/>
</dbReference>
<gene>
    <name evidence="4" type="primary">cbiJ</name>
    <name evidence="4" type="ORF">CLPA_c12690</name>
    <name evidence="5" type="ORF">CP6013_01884</name>
</gene>
<proteinExistence type="predicted"/>
<dbReference type="NCBIfam" id="TIGR00715">
    <property type="entry name" value="precor6x_red"/>
    <property type="match status" value="1"/>
</dbReference>
<keyword evidence="3 4" id="KW-0560">Oxidoreductase</keyword>
<comment type="pathway">
    <text evidence="1">Cofactor biosynthesis; adenosylcobalamin biosynthesis.</text>
</comment>
<sequence length="257" mass="28888">MIGLILGTAEGKNILSQLNKYTDDIFVSTATDYGGELLKKFKFRAINTRPLELTELIEILQKNRVKLLLDASHPYAVVITENAIKACKKLGITYMRYERKSVLDNFKENNNIITLRNYNGLKKKISHINGTILNTTGSNNIEKFIDMKLENRIIHRVLPSTKVMEKCFKLGVSTENIIAIKGPIGYELNCGFIREYDVKAMILKDSGVQGGTGEKLKAAVDMGIKAFVIERHNIKAQNSFSSEKEAVDFIVDKLSLI</sequence>
<evidence type="ECO:0000256" key="3">
    <source>
        <dbReference type="ARBA" id="ARBA00023002"/>
    </source>
</evidence>
<evidence type="ECO:0000256" key="2">
    <source>
        <dbReference type="ARBA" id="ARBA00022573"/>
    </source>
</evidence>
<dbReference type="InterPro" id="IPR003723">
    <property type="entry name" value="Precorrin-6x_reduct"/>
</dbReference>
<dbReference type="Pfam" id="PF02571">
    <property type="entry name" value="CbiJ"/>
    <property type="match status" value="1"/>
</dbReference>
<dbReference type="UniPathway" id="UPA00148"/>
<dbReference type="EC" id="1.3.1.106" evidence="4"/>
<dbReference type="Proteomes" id="UP000028042">
    <property type="component" value="Unassembled WGS sequence"/>
</dbReference>
<evidence type="ECO:0000313" key="6">
    <source>
        <dbReference type="Proteomes" id="UP000028042"/>
    </source>
</evidence>
<dbReference type="eggNOG" id="COG2099">
    <property type="taxonomic scope" value="Bacteria"/>
</dbReference>
<dbReference type="KEGG" id="cpat:CLPA_c12690"/>
<dbReference type="KEGG" id="cpae:CPAST_c12690"/>
<dbReference type="PATRIC" id="fig|1262449.3.peg.2687"/>
<evidence type="ECO:0000313" key="4">
    <source>
        <dbReference type="EMBL" id="AJA51357.1"/>
    </source>
</evidence>
<dbReference type="GO" id="GO:0016994">
    <property type="term" value="F:precorrin-6A reductase activity"/>
    <property type="evidence" value="ECO:0007669"/>
    <property type="project" value="InterPro"/>
</dbReference>
<dbReference type="RefSeq" id="WP_003446149.1">
    <property type="nucleotide sequence ID" value="NZ_ANZB01000009.1"/>
</dbReference>
<evidence type="ECO:0000313" key="7">
    <source>
        <dbReference type="Proteomes" id="UP000030905"/>
    </source>
</evidence>
<evidence type="ECO:0000256" key="1">
    <source>
        <dbReference type="ARBA" id="ARBA00004953"/>
    </source>
</evidence>
<name>A0A0H3J1T0_CLOPA</name>
<reference evidence="4 7" key="1">
    <citation type="journal article" date="2015" name="Genome Announc.">
        <title>Complete Genome Sequence of the Nitrogen-Fixing and Solvent-Producing Clostridium pasteurianum DSM 525.</title>
        <authorList>
            <person name="Poehlein A."/>
            <person name="Grosse-Honebrink A."/>
            <person name="Zhang Y."/>
            <person name="Minton N.P."/>
            <person name="Daniel R."/>
        </authorList>
    </citation>
    <scope>NUCLEOTIDE SEQUENCE [LARGE SCALE GENOMIC DNA]</scope>
    <source>
        <strain evidence="4">DSM 525</strain>
        <strain evidence="7">DSM 525 / ATCC 6013</strain>
    </source>
</reference>